<sequence length="298" mass="31939">MNIDIIGVPVDMGADRRGVDMGPSAIRYALLKDRLEKLGHIVDDKGNVEVPISETCVINDPNLKYLDCIVPMARRVAGAVATSVKSGNLPLVLGGDHSLSLGSIRGAAKGKKIGVLWVDAHADFNTAETTPSGNIHGMPLAALCGLGAPELVQLWDEPTPVIDPANVAIIGARDIDEGEKKNLRQAGAMVMSMEQIDRLGLMRSMEKAIERISHDTDGIYLSFDMDAMDPRHAPGVGTPVTGGLTYREAHLICELVAETNNLVGMDVVEINSILDFQNQTALLAVEFILSALGQRTWV</sequence>
<name>A0A8J6NMM8_9CHLR</name>
<evidence type="ECO:0000256" key="11">
    <source>
        <dbReference type="PROSITE-ProRule" id="PRU00742"/>
    </source>
</evidence>
<gene>
    <name evidence="14" type="primary">rocF</name>
    <name evidence="14" type="ORF">H8E29_10870</name>
</gene>
<dbReference type="PRINTS" id="PR00116">
    <property type="entry name" value="ARGINASE"/>
</dbReference>
<dbReference type="PIRSF" id="PIRSF036979">
    <property type="entry name" value="Arginase"/>
    <property type="match status" value="1"/>
</dbReference>
<comment type="similarity">
    <text evidence="11 12">Belongs to the arginase family.</text>
</comment>
<keyword evidence="6 12" id="KW-0378">Hydrolase</keyword>
<evidence type="ECO:0000256" key="1">
    <source>
        <dbReference type="ARBA" id="ARBA00005098"/>
    </source>
</evidence>
<evidence type="ECO:0000256" key="12">
    <source>
        <dbReference type="RuleBase" id="RU003684"/>
    </source>
</evidence>
<dbReference type="EMBL" id="JACNJN010000121">
    <property type="protein sequence ID" value="MBC8335761.1"/>
    <property type="molecule type" value="Genomic_DNA"/>
</dbReference>
<dbReference type="PROSITE" id="PS01053">
    <property type="entry name" value="ARGINASE_1"/>
    <property type="match status" value="1"/>
</dbReference>
<evidence type="ECO:0000256" key="2">
    <source>
        <dbReference type="ARBA" id="ARBA00012168"/>
    </source>
</evidence>
<dbReference type="GO" id="GO:0005737">
    <property type="term" value="C:cytoplasm"/>
    <property type="evidence" value="ECO:0007669"/>
    <property type="project" value="TreeGrafter"/>
</dbReference>
<dbReference type="PROSITE" id="PS51409">
    <property type="entry name" value="ARGINASE_2"/>
    <property type="match status" value="1"/>
</dbReference>
<comment type="cofactor">
    <cofactor evidence="10 13">
        <name>Mn(2+)</name>
        <dbReference type="ChEBI" id="CHEBI:29035"/>
    </cofactor>
    <text evidence="10 13">Binds 2 manganese ions per subunit.</text>
</comment>
<dbReference type="GO" id="GO:0004053">
    <property type="term" value="F:arginase activity"/>
    <property type="evidence" value="ECO:0007669"/>
    <property type="project" value="UniProtKB-UniRule"/>
</dbReference>
<dbReference type="CDD" id="cd09989">
    <property type="entry name" value="Arginase"/>
    <property type="match status" value="1"/>
</dbReference>
<proteinExistence type="inferred from homology"/>
<evidence type="ECO:0000256" key="6">
    <source>
        <dbReference type="ARBA" id="ARBA00022801"/>
    </source>
</evidence>
<evidence type="ECO:0000256" key="7">
    <source>
        <dbReference type="ARBA" id="ARBA00023211"/>
    </source>
</evidence>
<feature type="binding site" evidence="10">
    <location>
        <position position="226"/>
    </location>
    <ligand>
        <name>Mn(2+)</name>
        <dbReference type="ChEBI" id="CHEBI:29035"/>
        <label>1</label>
    </ligand>
</feature>
<dbReference type="AlphaFoldDB" id="A0A8J6NMM8"/>
<comment type="catalytic activity">
    <reaction evidence="8 13">
        <text>L-arginine + H2O = urea + L-ornithine</text>
        <dbReference type="Rhea" id="RHEA:20569"/>
        <dbReference type="ChEBI" id="CHEBI:15377"/>
        <dbReference type="ChEBI" id="CHEBI:16199"/>
        <dbReference type="ChEBI" id="CHEBI:32682"/>
        <dbReference type="ChEBI" id="CHEBI:46911"/>
        <dbReference type="EC" id="3.5.3.1"/>
    </reaction>
</comment>
<dbReference type="GO" id="GO:0030145">
    <property type="term" value="F:manganese ion binding"/>
    <property type="evidence" value="ECO:0007669"/>
    <property type="project" value="TreeGrafter"/>
</dbReference>
<evidence type="ECO:0000256" key="3">
    <source>
        <dbReference type="ARBA" id="ARBA00018123"/>
    </source>
</evidence>
<comment type="pathway">
    <text evidence="1">Nitrogen metabolism; urea cycle; L-ornithine and urea from L-arginine: step 1/1.</text>
</comment>
<evidence type="ECO:0000256" key="8">
    <source>
        <dbReference type="ARBA" id="ARBA00047391"/>
    </source>
</evidence>
<protein>
    <recommendedName>
        <fullName evidence="3 9">Arginase</fullName>
        <ecNumber evidence="2 9">3.5.3.1</ecNumber>
    </recommendedName>
</protein>
<dbReference type="NCBIfam" id="TIGR01229">
    <property type="entry name" value="rocF_arginase"/>
    <property type="match status" value="1"/>
</dbReference>
<dbReference type="EC" id="3.5.3.1" evidence="2 9"/>
<dbReference type="PANTHER" id="PTHR43782">
    <property type="entry name" value="ARGINASE"/>
    <property type="match status" value="1"/>
</dbReference>
<feature type="binding site" evidence="10">
    <location>
        <position position="224"/>
    </location>
    <ligand>
        <name>Mn(2+)</name>
        <dbReference type="ChEBI" id="CHEBI:29035"/>
        <label>1</label>
    </ligand>
</feature>
<dbReference type="GO" id="GO:0000050">
    <property type="term" value="P:urea cycle"/>
    <property type="evidence" value="ECO:0007669"/>
    <property type="project" value="UniProtKB-UniPathway"/>
</dbReference>
<keyword evidence="5 10" id="KW-0479">Metal-binding</keyword>
<dbReference type="GO" id="GO:0006525">
    <property type="term" value="P:arginine metabolic process"/>
    <property type="evidence" value="ECO:0007669"/>
    <property type="project" value="UniProtKB-KW"/>
</dbReference>
<dbReference type="SUPFAM" id="SSF52768">
    <property type="entry name" value="Arginase/deacetylase"/>
    <property type="match status" value="1"/>
</dbReference>
<dbReference type="FunFam" id="3.40.800.10:FF:000012">
    <property type="entry name" value="Arginase"/>
    <property type="match status" value="1"/>
</dbReference>
<keyword evidence="4 13" id="KW-0056">Arginine metabolism</keyword>
<evidence type="ECO:0000256" key="4">
    <source>
        <dbReference type="ARBA" id="ARBA00022503"/>
    </source>
</evidence>
<feature type="binding site" evidence="10">
    <location>
        <position position="123"/>
    </location>
    <ligand>
        <name>Mn(2+)</name>
        <dbReference type="ChEBI" id="CHEBI:29035"/>
        <label>1</label>
    </ligand>
</feature>
<reference evidence="14 15" key="1">
    <citation type="submission" date="2020-08" db="EMBL/GenBank/DDBJ databases">
        <title>Bridging the membrane lipid divide: bacteria of the FCB group superphylum have the potential to synthesize archaeal ether lipids.</title>
        <authorList>
            <person name="Villanueva L."/>
            <person name="Von Meijenfeldt F.A.B."/>
            <person name="Westbye A.B."/>
            <person name="Yadav S."/>
            <person name="Hopmans E.C."/>
            <person name="Dutilh B.E."/>
            <person name="Sinninghe Damste J.S."/>
        </authorList>
    </citation>
    <scope>NUCLEOTIDE SEQUENCE [LARGE SCALE GENOMIC DNA]</scope>
    <source>
        <strain evidence="14">NIOZ-UU36</strain>
    </source>
</reference>
<evidence type="ECO:0000313" key="15">
    <source>
        <dbReference type="Proteomes" id="UP000614469"/>
    </source>
</evidence>
<dbReference type="UniPathway" id="UPA00158">
    <property type="reaction ID" value="UER00270"/>
</dbReference>
<comment type="caution">
    <text evidence="14">The sequence shown here is derived from an EMBL/GenBank/DDBJ whole genome shotgun (WGS) entry which is preliminary data.</text>
</comment>
<evidence type="ECO:0000256" key="10">
    <source>
        <dbReference type="PIRSR" id="PIRSR036979-1"/>
    </source>
</evidence>
<dbReference type="Pfam" id="PF00491">
    <property type="entry name" value="Arginase"/>
    <property type="match status" value="1"/>
</dbReference>
<evidence type="ECO:0000256" key="9">
    <source>
        <dbReference type="NCBIfam" id="TIGR01229"/>
    </source>
</evidence>
<feature type="binding site" evidence="10">
    <location>
        <position position="97"/>
    </location>
    <ligand>
        <name>Mn(2+)</name>
        <dbReference type="ChEBI" id="CHEBI:29035"/>
        <label>1</label>
    </ligand>
</feature>
<dbReference type="Proteomes" id="UP000614469">
    <property type="component" value="Unassembled WGS sequence"/>
</dbReference>
<dbReference type="InterPro" id="IPR006035">
    <property type="entry name" value="Ureohydrolase"/>
</dbReference>
<feature type="binding site" evidence="10">
    <location>
        <position position="121"/>
    </location>
    <ligand>
        <name>Mn(2+)</name>
        <dbReference type="ChEBI" id="CHEBI:29035"/>
        <label>1</label>
    </ligand>
</feature>
<accession>A0A8J6NMM8</accession>
<evidence type="ECO:0000256" key="13">
    <source>
        <dbReference type="RuleBase" id="RU361159"/>
    </source>
</evidence>
<dbReference type="PANTHER" id="PTHR43782:SF3">
    <property type="entry name" value="ARGINASE"/>
    <property type="match status" value="1"/>
</dbReference>
<feature type="non-terminal residue" evidence="14">
    <location>
        <position position="298"/>
    </location>
</feature>
<evidence type="ECO:0000256" key="5">
    <source>
        <dbReference type="ARBA" id="ARBA00022723"/>
    </source>
</evidence>
<dbReference type="InterPro" id="IPR020855">
    <property type="entry name" value="Ureohydrolase_Mn_BS"/>
</dbReference>
<keyword evidence="7 10" id="KW-0464">Manganese</keyword>
<dbReference type="Gene3D" id="3.40.800.10">
    <property type="entry name" value="Ureohydrolase domain"/>
    <property type="match status" value="1"/>
</dbReference>
<evidence type="ECO:0000313" key="14">
    <source>
        <dbReference type="EMBL" id="MBC8335761.1"/>
    </source>
</evidence>
<organism evidence="14 15">
    <name type="scientific">Candidatus Desulfolinea nitratireducens</name>
    <dbReference type="NCBI Taxonomy" id="2841698"/>
    <lineage>
        <taxon>Bacteria</taxon>
        <taxon>Bacillati</taxon>
        <taxon>Chloroflexota</taxon>
        <taxon>Anaerolineae</taxon>
        <taxon>Anaerolineales</taxon>
        <taxon>Anaerolineales incertae sedis</taxon>
        <taxon>Candidatus Desulfolinea</taxon>
    </lineage>
</organism>
<dbReference type="InterPro" id="IPR014033">
    <property type="entry name" value="Arginase"/>
</dbReference>
<dbReference type="InterPro" id="IPR023696">
    <property type="entry name" value="Ureohydrolase_dom_sf"/>
</dbReference>
<feature type="binding site" evidence="10">
    <location>
        <position position="119"/>
    </location>
    <ligand>
        <name>Mn(2+)</name>
        <dbReference type="ChEBI" id="CHEBI:29035"/>
        <label>1</label>
    </ligand>
</feature>